<dbReference type="InterPro" id="IPR022882">
    <property type="entry name" value="tRNA_adenine-N6_MeTrfase"/>
</dbReference>
<dbReference type="AlphaFoldDB" id="A0AAE6X4B7"/>
<accession>A0AAE6X4B7</accession>
<dbReference type="EC" id="2.1.1.223" evidence="6"/>
<evidence type="ECO:0000256" key="2">
    <source>
        <dbReference type="ARBA" id="ARBA00022603"/>
    </source>
</evidence>
<sequence>MATGFQFKSFFIAHDQCAMKVNTDGILLGAIADVTNGRRLLDLGTGTGLIAMMLAQRTASDVEIVGVELDRAACLQAQQNVRNSPWAAKIQIQQADIFSLHFAMPFDLIVTNPPYFEHSLASRSPQRDLARTVVKSHVEWLKQAKNWLAPTGKMSLILPFMAGEKLIEQATDLDLFCVEKWAICTKTGKLPKRMIITFGREKRPFLEKSLDIYDLENQYTAEFKALTRDFYLNF</sequence>
<name>A0AAE6X4B7_9PAST</name>
<proteinExistence type="inferred from homology"/>
<evidence type="ECO:0000313" key="9">
    <source>
        <dbReference type="EMBL" id="RPE91105.1"/>
    </source>
</evidence>
<evidence type="ECO:0000256" key="5">
    <source>
        <dbReference type="ARBA" id="ARBA00022694"/>
    </source>
</evidence>
<dbReference type="GO" id="GO:0008033">
    <property type="term" value="P:tRNA processing"/>
    <property type="evidence" value="ECO:0007669"/>
    <property type="project" value="UniProtKB-UniRule"/>
</dbReference>
<evidence type="ECO:0000256" key="4">
    <source>
        <dbReference type="ARBA" id="ARBA00022691"/>
    </source>
</evidence>
<keyword evidence="4 6" id="KW-0949">S-adenosyl-L-methionine</keyword>
<dbReference type="EMBL" id="CP015029">
    <property type="protein sequence ID" value="QIM64615.1"/>
    <property type="molecule type" value="Genomic_DNA"/>
</dbReference>
<feature type="domain" description="Methyltransferase small" evidence="7">
    <location>
        <begin position="28"/>
        <end position="157"/>
    </location>
</feature>
<dbReference type="InterPro" id="IPR007848">
    <property type="entry name" value="Small_mtfrase_dom"/>
</dbReference>
<comment type="similarity">
    <text evidence="6">Belongs to the methyltransferase superfamily. tRNA (adenine-N(6)-)-methyltransferase family.</text>
</comment>
<dbReference type="GO" id="GO:0003676">
    <property type="term" value="F:nucleic acid binding"/>
    <property type="evidence" value="ECO:0007669"/>
    <property type="project" value="InterPro"/>
</dbReference>
<keyword evidence="5 6" id="KW-0819">tRNA processing</keyword>
<reference evidence="9 10" key="2">
    <citation type="submission" date="2018-11" db="EMBL/GenBank/DDBJ databases">
        <title>Genomic Encyclopedia of Type Strains, Phase IV (KMG-IV): sequencing the most valuable type-strain genomes for metagenomic binning, comparative biology and taxonomic classification.</title>
        <authorList>
            <person name="Goeker M."/>
        </authorList>
    </citation>
    <scope>NUCLEOTIDE SEQUENCE [LARGE SCALE GENOMIC DNA]</scope>
    <source>
        <strain evidence="9 10">DSM 25797</strain>
    </source>
</reference>
<dbReference type="Pfam" id="PF05175">
    <property type="entry name" value="MTS"/>
    <property type="match status" value="1"/>
</dbReference>
<evidence type="ECO:0000256" key="3">
    <source>
        <dbReference type="ARBA" id="ARBA00022679"/>
    </source>
</evidence>
<dbReference type="InterPro" id="IPR029063">
    <property type="entry name" value="SAM-dependent_MTases_sf"/>
</dbReference>
<comment type="catalytic activity">
    <reaction evidence="6">
        <text>adenosine(37) in tRNA1(Val) + S-adenosyl-L-methionine = N(6)-methyladenosine(37) in tRNA1(Val) + S-adenosyl-L-homocysteine + H(+)</text>
        <dbReference type="Rhea" id="RHEA:43160"/>
        <dbReference type="Rhea" id="RHEA-COMP:10369"/>
        <dbReference type="Rhea" id="RHEA-COMP:10370"/>
        <dbReference type="ChEBI" id="CHEBI:15378"/>
        <dbReference type="ChEBI" id="CHEBI:57856"/>
        <dbReference type="ChEBI" id="CHEBI:59789"/>
        <dbReference type="ChEBI" id="CHEBI:74411"/>
        <dbReference type="ChEBI" id="CHEBI:74449"/>
        <dbReference type="EC" id="2.1.1.223"/>
    </reaction>
</comment>
<reference evidence="8 11" key="1">
    <citation type="submission" date="2016-03" db="EMBL/GenBank/DDBJ databases">
        <authorList>
            <person name="Hansen M.J."/>
            <person name="Bojesen A.M."/>
            <person name="Planet P."/>
        </authorList>
    </citation>
    <scope>NUCLEOTIDE SEQUENCE [LARGE SCALE GENOMIC DNA]</scope>
    <source>
        <strain evidence="8 11">HPA 21</strain>
    </source>
</reference>
<dbReference type="EMBL" id="RKQT01000005">
    <property type="protein sequence ID" value="RPE91105.1"/>
    <property type="molecule type" value="Genomic_DNA"/>
</dbReference>
<dbReference type="PANTHER" id="PTHR47739">
    <property type="entry name" value="TRNA1(VAL) (ADENINE(37)-N6)-METHYLTRANSFERASE"/>
    <property type="match status" value="1"/>
</dbReference>
<dbReference type="InterPro" id="IPR050210">
    <property type="entry name" value="tRNA_Adenine-N(6)_MTase"/>
</dbReference>
<dbReference type="HAMAP" id="MF_01872">
    <property type="entry name" value="tRNA_methyltr_YfiC"/>
    <property type="match status" value="1"/>
</dbReference>
<dbReference type="Gene3D" id="3.40.50.150">
    <property type="entry name" value="Vaccinia Virus protein VP39"/>
    <property type="match status" value="1"/>
</dbReference>
<dbReference type="RefSeq" id="WP_123957414.1">
    <property type="nucleotide sequence ID" value="NZ_CP015029.1"/>
</dbReference>
<dbReference type="CDD" id="cd02440">
    <property type="entry name" value="AdoMet_MTases"/>
    <property type="match status" value="1"/>
</dbReference>
<dbReference type="SUPFAM" id="SSF53335">
    <property type="entry name" value="S-adenosyl-L-methionine-dependent methyltransferases"/>
    <property type="match status" value="1"/>
</dbReference>
<dbReference type="PROSITE" id="PS00092">
    <property type="entry name" value="N6_MTASE"/>
    <property type="match status" value="1"/>
</dbReference>
<dbReference type="PANTHER" id="PTHR47739:SF1">
    <property type="entry name" value="TRNA1(VAL) (ADENINE(37)-N6)-METHYLTRANSFERASE"/>
    <property type="match status" value="1"/>
</dbReference>
<dbReference type="GO" id="GO:0005737">
    <property type="term" value="C:cytoplasm"/>
    <property type="evidence" value="ECO:0007669"/>
    <property type="project" value="UniProtKB-SubCell"/>
</dbReference>
<evidence type="ECO:0000313" key="8">
    <source>
        <dbReference type="EMBL" id="QIM64615.1"/>
    </source>
</evidence>
<evidence type="ECO:0000259" key="7">
    <source>
        <dbReference type="Pfam" id="PF05175"/>
    </source>
</evidence>
<organism evidence="8 11">
    <name type="scientific">Frederiksenia canicola</name>
    <dbReference type="NCBI Taxonomy" id="123824"/>
    <lineage>
        <taxon>Bacteria</taxon>
        <taxon>Pseudomonadati</taxon>
        <taxon>Pseudomonadota</taxon>
        <taxon>Gammaproteobacteria</taxon>
        <taxon>Pasteurellales</taxon>
        <taxon>Pasteurellaceae</taxon>
        <taxon>Frederiksenia</taxon>
    </lineage>
</organism>
<evidence type="ECO:0000313" key="10">
    <source>
        <dbReference type="Proteomes" id="UP000276901"/>
    </source>
</evidence>
<comment type="subcellular location">
    <subcellularLocation>
        <location evidence="6">Cytoplasm</location>
    </subcellularLocation>
</comment>
<evidence type="ECO:0000256" key="1">
    <source>
        <dbReference type="ARBA" id="ARBA00022490"/>
    </source>
</evidence>
<dbReference type="KEGG" id="fcl:A4G17_03795"/>
<keyword evidence="3 6" id="KW-0808">Transferase</keyword>
<dbReference type="GO" id="GO:0032259">
    <property type="term" value="P:methylation"/>
    <property type="evidence" value="ECO:0007669"/>
    <property type="project" value="UniProtKB-KW"/>
</dbReference>
<dbReference type="InterPro" id="IPR002052">
    <property type="entry name" value="DNA_methylase_N6_adenine_CS"/>
</dbReference>
<keyword evidence="10" id="KW-1185">Reference proteome</keyword>
<comment type="function">
    <text evidence="6">Specifically methylates the adenine in position 37 of tRNA(1)(Val) (anticodon cmo5UAC).</text>
</comment>
<gene>
    <name evidence="8" type="ORF">A4G17_03795</name>
    <name evidence="9" type="ORF">EDC49_1819</name>
</gene>
<protein>
    <recommendedName>
        <fullName evidence="6">tRNA1(Val) (adenine(37)-N6)-methyltransferase</fullName>
        <ecNumber evidence="6">2.1.1.223</ecNumber>
    </recommendedName>
    <alternativeName>
        <fullName evidence="6">tRNA m6A37 methyltransferase</fullName>
    </alternativeName>
</protein>
<keyword evidence="1 6" id="KW-0963">Cytoplasm</keyword>
<dbReference type="GO" id="GO:0016430">
    <property type="term" value="F:tRNA (adenine-N6)-methyltransferase activity"/>
    <property type="evidence" value="ECO:0007669"/>
    <property type="project" value="UniProtKB-UniRule"/>
</dbReference>
<keyword evidence="2 6" id="KW-0489">Methyltransferase</keyword>
<evidence type="ECO:0000256" key="6">
    <source>
        <dbReference type="HAMAP-Rule" id="MF_01872"/>
    </source>
</evidence>
<dbReference type="PRINTS" id="PR00507">
    <property type="entry name" value="N12N6MTFRASE"/>
</dbReference>
<dbReference type="Proteomes" id="UP000502287">
    <property type="component" value="Chromosome"/>
</dbReference>
<dbReference type="Proteomes" id="UP000276901">
    <property type="component" value="Unassembled WGS sequence"/>
</dbReference>
<evidence type="ECO:0000313" key="11">
    <source>
        <dbReference type="Proteomes" id="UP000502287"/>
    </source>
</evidence>